<dbReference type="RefSeq" id="WP_061093667.1">
    <property type="nucleotide sequence ID" value="NZ_CP013927.1"/>
</dbReference>
<keyword evidence="3" id="KW-1185">Reference proteome</keyword>
<accession>A0ABN4LRX6</accession>
<dbReference type="InterPro" id="IPR011460">
    <property type="entry name" value="Lcl_C"/>
</dbReference>
<organism evidence="2 3">
    <name type="scientific">Alteromonas stellipolaris</name>
    <dbReference type="NCBI Taxonomy" id="233316"/>
    <lineage>
        <taxon>Bacteria</taxon>
        <taxon>Pseudomonadati</taxon>
        <taxon>Pseudomonadota</taxon>
        <taxon>Gammaproteobacteria</taxon>
        <taxon>Alteromonadales</taxon>
        <taxon>Alteromonadaceae</taxon>
        <taxon>Alteromonas/Salinimonas group</taxon>
        <taxon>Alteromonas</taxon>
    </lineage>
</organism>
<proteinExistence type="predicted"/>
<reference evidence="2 3" key="1">
    <citation type="submission" date="2015-12" db="EMBL/GenBank/DDBJ databases">
        <title>Intraspecies pangenome expansion in the marine bacterium Alteromonas.</title>
        <authorList>
            <person name="Lopez-Perez M."/>
            <person name="Rodriguez-Valera F."/>
        </authorList>
    </citation>
    <scope>NUCLEOTIDE SEQUENCE [LARGE SCALE GENOMIC DNA]</scope>
    <source>
        <strain evidence="2 3">LMG 21861</strain>
        <plasmid evidence="2 3">pASTE61-200</plasmid>
    </source>
</reference>
<dbReference type="EMBL" id="CP013927">
    <property type="protein sequence ID" value="AMJ76626.1"/>
    <property type="molecule type" value="Genomic_DNA"/>
</dbReference>
<dbReference type="Proteomes" id="UP000056750">
    <property type="component" value="Plasmid pASTE61-200"/>
</dbReference>
<sequence>MNYRIFQLFSTACIGLIVFGACFRYQPEYARAYDYVPLEEVLTKQKLHEIKSLLPDRTVTDIEIKNAIKKIVPNIPSQQRNVAQGKSTEFANHPEGYYELRNRFNVRGPLAIDNQTGLMWMRCASGFEYKDGSCEELPYGIENKTAIAALAEKNLYGYNDWRIASEREVSQILLFTDRRIDVVFPVFLSSLPLYGVSDGKAPNVLTPLYKKKGAARKRLTNVLFVRGGGV</sequence>
<dbReference type="PROSITE" id="PS51257">
    <property type="entry name" value="PROKAR_LIPOPROTEIN"/>
    <property type="match status" value="1"/>
</dbReference>
<name>A0ABN4LRX6_9ALTE</name>
<evidence type="ECO:0000259" key="1">
    <source>
        <dbReference type="Pfam" id="PF07603"/>
    </source>
</evidence>
<geneLocation type="plasmid" evidence="2 3">
    <name>pASTE61-200</name>
</geneLocation>
<protein>
    <recommendedName>
        <fullName evidence="1">Lcl C-terminal domain-containing protein</fullName>
    </recommendedName>
</protein>
<feature type="domain" description="Lcl C-terminal" evidence="1">
    <location>
        <begin position="112"/>
        <end position="179"/>
    </location>
</feature>
<evidence type="ECO:0000313" key="3">
    <source>
        <dbReference type="Proteomes" id="UP000056750"/>
    </source>
</evidence>
<evidence type="ECO:0000313" key="2">
    <source>
        <dbReference type="EMBL" id="AMJ76626.1"/>
    </source>
</evidence>
<keyword evidence="2" id="KW-0614">Plasmid</keyword>
<gene>
    <name evidence="2" type="ORF">AVL57_00325</name>
</gene>
<dbReference type="Pfam" id="PF07603">
    <property type="entry name" value="Lcl_C"/>
    <property type="match status" value="1"/>
</dbReference>